<dbReference type="EMBL" id="BSVB01000001">
    <property type="protein sequence ID" value="GMA93566.1"/>
    <property type="molecule type" value="Genomic_DNA"/>
</dbReference>
<dbReference type="InterPro" id="IPR001296">
    <property type="entry name" value="Glyco_trans_1"/>
</dbReference>
<dbReference type="PANTHER" id="PTHR45947">
    <property type="entry name" value="SULFOQUINOVOSYL TRANSFERASE SQD2"/>
    <property type="match status" value="1"/>
</dbReference>
<accession>A0ABQ6JZ05</accession>
<dbReference type="InterPro" id="IPR028098">
    <property type="entry name" value="Glyco_trans_4-like_N"/>
</dbReference>
<dbReference type="InterPro" id="IPR050194">
    <property type="entry name" value="Glycosyltransferase_grp1"/>
</dbReference>
<comment type="caution">
    <text evidence="6">The sequence shown here is derived from an EMBL/GenBank/DDBJ whole genome shotgun (WGS) entry which is preliminary data.</text>
</comment>
<keyword evidence="2" id="KW-0328">Glycosyltransferase</keyword>
<dbReference type="Pfam" id="PF13439">
    <property type="entry name" value="Glyco_transf_4"/>
    <property type="match status" value="1"/>
</dbReference>
<evidence type="ECO:0000256" key="3">
    <source>
        <dbReference type="ARBA" id="ARBA00022679"/>
    </source>
</evidence>
<dbReference type="Proteomes" id="UP001157034">
    <property type="component" value="Unassembled WGS sequence"/>
</dbReference>
<dbReference type="Pfam" id="PF00534">
    <property type="entry name" value="Glycos_transf_1"/>
    <property type="match status" value="1"/>
</dbReference>
<feature type="domain" description="Glycosyltransferase subfamily 4-like N-terminal" evidence="5">
    <location>
        <begin position="15"/>
        <end position="197"/>
    </location>
</feature>
<feature type="domain" description="Glycosyl transferase family 1" evidence="4">
    <location>
        <begin position="206"/>
        <end position="348"/>
    </location>
</feature>
<dbReference type="RefSeq" id="WP_284252415.1">
    <property type="nucleotide sequence ID" value="NZ_BSVB01000001.1"/>
</dbReference>
<reference evidence="7" key="1">
    <citation type="journal article" date="2019" name="Int. J. Syst. Evol. Microbiol.">
        <title>The Global Catalogue of Microorganisms (GCM) 10K type strain sequencing project: providing services to taxonomists for standard genome sequencing and annotation.</title>
        <authorList>
            <consortium name="The Broad Institute Genomics Platform"/>
            <consortium name="The Broad Institute Genome Sequencing Center for Infectious Disease"/>
            <person name="Wu L."/>
            <person name="Ma J."/>
        </authorList>
    </citation>
    <scope>NUCLEOTIDE SEQUENCE [LARGE SCALE GENOMIC DNA]</scope>
    <source>
        <strain evidence="7">NBRC 108894</strain>
    </source>
</reference>
<evidence type="ECO:0000259" key="5">
    <source>
        <dbReference type="Pfam" id="PF13439"/>
    </source>
</evidence>
<evidence type="ECO:0000256" key="2">
    <source>
        <dbReference type="ARBA" id="ARBA00022676"/>
    </source>
</evidence>
<keyword evidence="3" id="KW-0808">Transferase</keyword>
<keyword evidence="7" id="KW-1185">Reference proteome</keyword>
<evidence type="ECO:0000256" key="1">
    <source>
        <dbReference type="ARBA" id="ARBA00021292"/>
    </source>
</evidence>
<dbReference type="Gene3D" id="3.40.50.2000">
    <property type="entry name" value="Glycogen Phosphorylase B"/>
    <property type="match status" value="2"/>
</dbReference>
<proteinExistence type="predicted"/>
<evidence type="ECO:0000313" key="6">
    <source>
        <dbReference type="EMBL" id="GMA93566.1"/>
    </source>
</evidence>
<protein>
    <recommendedName>
        <fullName evidence="1">D-inositol 3-phosphate glycosyltransferase</fullName>
    </recommendedName>
</protein>
<sequence>MRILLGCDTFAPDLNGAASFAKRLGAGMVQRGHEVHVLAPASRAHGAGVFQEEHEGQTLTVHRIPSYSWPTHPWFRIMLPFRAKHHARRVIRQAKPDVVHAQSHIVAGRGLMPLAKKAGIRLAGTSHSMPENIVQHAPPHTPQWFVDRVVAGQWKSARRLFGMADVVTSPTRSSAEYFEKMTGLTGVLPISNGIDTSYYTPDFGPGEGNRIVFVGRLDDEKHIDELVEAAARLDPALDAQVDIIGAGEAREKLQAQARELGISDRIHFLGKVSDEDLRKTLTRSTVFAMPSRAELQCIAAMEAMASALPIVAANAMALPHLVREGQNGHLYEPGDIDGFVAGLNDVLTASRSGGMP</sequence>
<organism evidence="6 7">
    <name type="scientific">Pseudolysinimonas kribbensis</name>
    <dbReference type="NCBI Taxonomy" id="433641"/>
    <lineage>
        <taxon>Bacteria</taxon>
        <taxon>Bacillati</taxon>
        <taxon>Actinomycetota</taxon>
        <taxon>Actinomycetes</taxon>
        <taxon>Micrococcales</taxon>
        <taxon>Microbacteriaceae</taxon>
        <taxon>Pseudolysinimonas</taxon>
    </lineage>
</organism>
<dbReference type="PANTHER" id="PTHR45947:SF3">
    <property type="entry name" value="SULFOQUINOVOSYL TRANSFERASE SQD2"/>
    <property type="match status" value="1"/>
</dbReference>
<dbReference type="SUPFAM" id="SSF53756">
    <property type="entry name" value="UDP-Glycosyltransferase/glycogen phosphorylase"/>
    <property type="match status" value="1"/>
</dbReference>
<evidence type="ECO:0000313" key="7">
    <source>
        <dbReference type="Proteomes" id="UP001157034"/>
    </source>
</evidence>
<name>A0ABQ6JZ05_9MICO</name>
<evidence type="ECO:0000259" key="4">
    <source>
        <dbReference type="Pfam" id="PF00534"/>
    </source>
</evidence>
<gene>
    <name evidence="6" type="ORF">GCM10025881_03900</name>
</gene>